<dbReference type="Proteomes" id="UP000646946">
    <property type="component" value="Unassembled WGS sequence"/>
</dbReference>
<evidence type="ECO:0000313" key="1">
    <source>
        <dbReference type="EMBL" id="HIJ99957.1"/>
    </source>
</evidence>
<accession>A0A832V111</accession>
<organism evidence="1 2">
    <name type="scientific">Candidatus Naiadarchaeum limnaeum</name>
    <dbReference type="NCBI Taxonomy" id="2756139"/>
    <lineage>
        <taxon>Archaea</taxon>
        <taxon>Candidatus Undinarchaeota</taxon>
        <taxon>Candidatus Undinarchaeia</taxon>
        <taxon>Candidatus Naiadarchaeales</taxon>
        <taxon>Candidatus Naiadarchaeaceae</taxon>
        <taxon>Candidatus Naiadarchaeum</taxon>
    </lineage>
</organism>
<reference evidence="1 2" key="1">
    <citation type="journal article" name="Nat. Commun.">
        <title>Undinarchaeota illuminate DPANN phylogeny and the impact of gene transfer on archaeal evolution.</title>
        <authorList>
            <person name="Dombrowski N."/>
            <person name="Williams T.A."/>
            <person name="Sun J."/>
            <person name="Woodcroft B.J."/>
            <person name="Lee J.H."/>
            <person name="Minh B.Q."/>
            <person name="Rinke C."/>
            <person name="Spang A."/>
        </authorList>
    </citation>
    <scope>NUCLEOTIDE SEQUENCE [LARGE SCALE GENOMIC DNA]</scope>
    <source>
        <strain evidence="1">MAG_bin1129</strain>
    </source>
</reference>
<sequence>MKKLIPFLIFIGIFLTTVSFSGCIGKKAECPVVVSQTEGVVITRFEPSYDLIPVGDIIGLVAEIQNRGNARARNINLTLWAHPGFLLLDKDPYKDGITRRGLADLDKTDATMDAPRLDICSAGDSQVVQWQLQAGCDPRETPLAIAVDYDYESDGWASVFIVSSEEFRKTGGKFSEKGQNFPSAGPIQVIIEPLQTEPVILSRSAPNFDVRVKFKNLADGVAGIEGSGNLALVELTVQGPCRFTELNVGRDPSDDRRITWGTYPYRNQVTLRVGEQEAFKIAKLEYDDNFDNFVKDFCRINANVDYHYRVVEEVRKKVGIAGSSSQVKECRVGATCTDACRQDGFDYGRCVPEELAVSDTIPDLCGIGSDTTLICECKNFPEGPGERPVSG</sequence>
<protein>
    <submittedName>
        <fullName evidence="1">Uncharacterized protein</fullName>
    </submittedName>
</protein>
<gene>
    <name evidence="1" type="ORF">H1016_00275</name>
</gene>
<dbReference type="EMBL" id="DVAB01000004">
    <property type="protein sequence ID" value="HIJ99957.1"/>
    <property type="molecule type" value="Genomic_DNA"/>
</dbReference>
<evidence type="ECO:0000313" key="2">
    <source>
        <dbReference type="Proteomes" id="UP000646946"/>
    </source>
</evidence>
<keyword evidence="2" id="KW-1185">Reference proteome</keyword>
<dbReference type="AlphaFoldDB" id="A0A832V111"/>
<name>A0A832V111_9ARCH</name>
<dbReference type="PROSITE" id="PS51257">
    <property type="entry name" value="PROKAR_LIPOPROTEIN"/>
    <property type="match status" value="1"/>
</dbReference>
<proteinExistence type="predicted"/>
<comment type="caution">
    <text evidence="1">The sequence shown here is derived from an EMBL/GenBank/DDBJ whole genome shotgun (WGS) entry which is preliminary data.</text>
</comment>